<protein>
    <submittedName>
        <fullName evidence="3">Uncharacterized protein</fullName>
    </submittedName>
</protein>
<comment type="caution">
    <text evidence="3">The sequence shown here is derived from an EMBL/GenBank/DDBJ whole genome shotgun (WGS) entry which is preliminary data.</text>
</comment>
<keyword evidence="2" id="KW-0325">Glycoprotein</keyword>
<gene>
    <name evidence="3" type="ORF">C7M84_013680</name>
</gene>
<keyword evidence="4" id="KW-1185">Reference proteome</keyword>
<organism evidence="3 4">
    <name type="scientific">Penaeus vannamei</name>
    <name type="common">Whiteleg shrimp</name>
    <name type="synonym">Litopenaeus vannamei</name>
    <dbReference type="NCBI Taxonomy" id="6689"/>
    <lineage>
        <taxon>Eukaryota</taxon>
        <taxon>Metazoa</taxon>
        <taxon>Ecdysozoa</taxon>
        <taxon>Arthropoda</taxon>
        <taxon>Crustacea</taxon>
        <taxon>Multicrustacea</taxon>
        <taxon>Malacostraca</taxon>
        <taxon>Eumalacostraca</taxon>
        <taxon>Eucarida</taxon>
        <taxon>Decapoda</taxon>
        <taxon>Dendrobranchiata</taxon>
        <taxon>Penaeoidea</taxon>
        <taxon>Penaeidae</taxon>
        <taxon>Penaeus</taxon>
    </lineage>
</organism>
<dbReference type="EMBL" id="QCYY01000271">
    <property type="protein sequence ID" value="ROT85464.1"/>
    <property type="molecule type" value="Genomic_DNA"/>
</dbReference>
<evidence type="ECO:0000256" key="1">
    <source>
        <dbReference type="ARBA" id="ARBA00022729"/>
    </source>
</evidence>
<accession>A0A3R7MKU8</accession>
<proteinExistence type="predicted"/>
<evidence type="ECO:0000256" key="2">
    <source>
        <dbReference type="ARBA" id="ARBA00023180"/>
    </source>
</evidence>
<keyword evidence="1" id="KW-0732">Signal</keyword>
<name>A0A3R7MKU8_PENVA</name>
<sequence length="201" mass="23165">MAGLWLRKNCNRTQLWVAKECNFSRPAMLKWLPVSGGRCQRSSVLLYYMSIFPSYLVVSVALECFVCNSHEDQACSDEFQVNSTALQNAFIKTCEEKDNQTPFCRKMRMDIYQENEIRILRDCGYERKEDRECYQKRSDDYIVDVCHRAVRTSAPVALLDQCPRTPSGQAPRGHQSIVTAIGSTLYLHCHILLNDIPYSSF</sequence>
<reference evidence="3 4" key="2">
    <citation type="submission" date="2019-01" db="EMBL/GenBank/DDBJ databases">
        <title>The decoding of complex shrimp genome reveals the adaptation for benthos swimmer, frequently molting mechanism and breeding impact on genome.</title>
        <authorList>
            <person name="Sun Y."/>
            <person name="Gao Y."/>
            <person name="Yu Y."/>
        </authorList>
    </citation>
    <scope>NUCLEOTIDE SEQUENCE [LARGE SCALE GENOMIC DNA]</scope>
    <source>
        <tissue evidence="3">Muscle</tissue>
    </source>
</reference>
<dbReference type="Pfam" id="PF17064">
    <property type="entry name" value="QVR"/>
    <property type="match status" value="1"/>
</dbReference>
<dbReference type="GO" id="GO:0032222">
    <property type="term" value="P:regulation of synaptic transmission, cholinergic"/>
    <property type="evidence" value="ECO:0007669"/>
    <property type="project" value="InterPro"/>
</dbReference>
<dbReference type="OrthoDB" id="6420171at2759"/>
<dbReference type="InterPro" id="IPR031424">
    <property type="entry name" value="QVR-like"/>
</dbReference>
<dbReference type="GO" id="GO:0030431">
    <property type="term" value="P:sleep"/>
    <property type="evidence" value="ECO:0007669"/>
    <property type="project" value="InterPro"/>
</dbReference>
<dbReference type="Proteomes" id="UP000283509">
    <property type="component" value="Unassembled WGS sequence"/>
</dbReference>
<evidence type="ECO:0000313" key="3">
    <source>
        <dbReference type="EMBL" id="ROT85464.1"/>
    </source>
</evidence>
<dbReference type="AlphaFoldDB" id="A0A3R7MKU8"/>
<evidence type="ECO:0000313" key="4">
    <source>
        <dbReference type="Proteomes" id="UP000283509"/>
    </source>
</evidence>
<reference evidence="3 4" key="1">
    <citation type="submission" date="2018-04" db="EMBL/GenBank/DDBJ databases">
        <authorList>
            <person name="Zhang X."/>
            <person name="Yuan J."/>
            <person name="Li F."/>
            <person name="Xiang J."/>
        </authorList>
    </citation>
    <scope>NUCLEOTIDE SEQUENCE [LARGE SCALE GENOMIC DNA]</scope>
    <source>
        <tissue evidence="3">Muscle</tissue>
    </source>
</reference>